<dbReference type="InterPro" id="IPR036878">
    <property type="entry name" value="Glu_permease_IIB"/>
</dbReference>
<feature type="active site" description="Phosphocysteine intermediate; for EIIB activity" evidence="8">
    <location>
        <position position="27"/>
    </location>
</feature>
<evidence type="ECO:0000256" key="8">
    <source>
        <dbReference type="PROSITE-ProRule" id="PRU00421"/>
    </source>
</evidence>
<evidence type="ECO:0000256" key="6">
    <source>
        <dbReference type="ARBA" id="ARBA00022777"/>
    </source>
</evidence>
<dbReference type="PROSITE" id="PS51098">
    <property type="entry name" value="PTS_EIIB_TYPE_1"/>
    <property type="match status" value="1"/>
</dbReference>
<dbReference type="Pfam" id="PF00367">
    <property type="entry name" value="PTS_EIIB"/>
    <property type="match status" value="1"/>
</dbReference>
<dbReference type="Gene3D" id="3.30.1360.60">
    <property type="entry name" value="Glucose permease domain IIB"/>
    <property type="match status" value="1"/>
</dbReference>
<dbReference type="GO" id="GO:0009401">
    <property type="term" value="P:phosphoenolpyruvate-dependent sugar phosphotransferase system"/>
    <property type="evidence" value="ECO:0007669"/>
    <property type="project" value="UniProtKB-KW"/>
</dbReference>
<dbReference type="GO" id="GO:0008982">
    <property type="term" value="F:protein-N(PI)-phosphohistidine-sugar phosphotransferase activity"/>
    <property type="evidence" value="ECO:0007669"/>
    <property type="project" value="InterPro"/>
</dbReference>
<dbReference type="InterPro" id="IPR001996">
    <property type="entry name" value="PTS_IIB_1"/>
</dbReference>
<keyword evidence="4" id="KW-0598">Phosphotransferase system</keyword>
<proteinExistence type="predicted"/>
<feature type="domain" description="PTS EIIB type-1" evidence="9">
    <location>
        <begin position="5"/>
        <end position="36"/>
    </location>
</feature>
<evidence type="ECO:0000313" key="10">
    <source>
        <dbReference type="EMBL" id="AOM09459.1"/>
    </source>
</evidence>
<sequence length="36" mass="4187">MKKEERMAKEISEQLGGIKNIRSIAHCMTRLRLMPS</sequence>
<organism evidence="10 11">
    <name type="scientific">Bacillus thuringiensis Bt18247</name>
    <dbReference type="NCBI Taxonomy" id="1423143"/>
    <lineage>
        <taxon>Bacteria</taxon>
        <taxon>Bacillati</taxon>
        <taxon>Bacillota</taxon>
        <taxon>Bacilli</taxon>
        <taxon>Bacillales</taxon>
        <taxon>Bacillaceae</taxon>
        <taxon>Bacillus</taxon>
        <taxon>Bacillus cereus group</taxon>
    </lineage>
</organism>
<accession>A0A9W3SPW6</accession>
<reference evidence="10 11" key="1">
    <citation type="submission" date="2016-02" db="EMBL/GenBank/DDBJ databases">
        <title>Comparative analysis of three nematocidal Bacillus thuringiensis strains.</title>
        <authorList>
            <person name="Hollensteiner J."/>
            <person name="Kloesener M."/>
            <person name="Bunk B."/>
            <person name="Sproeer C."/>
            <person name="Rosenstiel P."/>
            <person name="Schulte-Iserlohe R."/>
            <person name="Schulenburg H."/>
            <person name="Liesegang H."/>
        </authorList>
    </citation>
    <scope>NUCLEOTIDE SEQUENCE [LARGE SCALE GENOMIC DNA]</scope>
    <source>
        <strain evidence="10 11">Bt18247</strain>
    </source>
</reference>
<evidence type="ECO:0000256" key="7">
    <source>
        <dbReference type="ARBA" id="ARBA00022989"/>
    </source>
</evidence>
<keyword evidence="7" id="KW-0472">Membrane</keyword>
<evidence type="ECO:0000256" key="3">
    <source>
        <dbReference type="ARBA" id="ARBA00022679"/>
    </source>
</evidence>
<protein>
    <recommendedName>
        <fullName evidence="9">PTS EIIB type-1 domain-containing protein</fullName>
    </recommendedName>
</protein>
<keyword evidence="3" id="KW-0808">Transferase</keyword>
<keyword evidence="5" id="KW-0812">Transmembrane</keyword>
<dbReference type="EMBL" id="CP015250">
    <property type="protein sequence ID" value="AOM09459.1"/>
    <property type="molecule type" value="Genomic_DNA"/>
</dbReference>
<evidence type="ECO:0000256" key="2">
    <source>
        <dbReference type="ARBA" id="ARBA00022597"/>
    </source>
</evidence>
<gene>
    <name evidence="10" type="ORF">BTI247_10480</name>
</gene>
<dbReference type="AlphaFoldDB" id="A0A9W3SPW6"/>
<evidence type="ECO:0000256" key="1">
    <source>
        <dbReference type="ARBA" id="ARBA00022448"/>
    </source>
</evidence>
<keyword evidence="7" id="KW-1133">Transmembrane helix</keyword>
<dbReference type="SUPFAM" id="SSF55604">
    <property type="entry name" value="Glucose permease domain IIB"/>
    <property type="match status" value="1"/>
</dbReference>
<name>A0A9W3SPW6_BACTU</name>
<dbReference type="InterPro" id="IPR018113">
    <property type="entry name" value="PTrfase_EIIB_Cys"/>
</dbReference>
<dbReference type="Proteomes" id="UP000192743">
    <property type="component" value="Chromosome"/>
</dbReference>
<keyword evidence="2" id="KW-0762">Sugar transport</keyword>
<evidence type="ECO:0000259" key="9">
    <source>
        <dbReference type="PROSITE" id="PS51098"/>
    </source>
</evidence>
<evidence type="ECO:0000256" key="4">
    <source>
        <dbReference type="ARBA" id="ARBA00022683"/>
    </source>
</evidence>
<keyword evidence="6" id="KW-0418">Kinase</keyword>
<evidence type="ECO:0000313" key="11">
    <source>
        <dbReference type="Proteomes" id="UP000192743"/>
    </source>
</evidence>
<evidence type="ECO:0000256" key="5">
    <source>
        <dbReference type="ARBA" id="ARBA00022692"/>
    </source>
</evidence>
<keyword evidence="1" id="KW-0813">Transport</keyword>
<dbReference type="GO" id="GO:0016301">
    <property type="term" value="F:kinase activity"/>
    <property type="evidence" value="ECO:0007669"/>
    <property type="project" value="UniProtKB-KW"/>
</dbReference>